<keyword evidence="2" id="KW-1185">Reference proteome</keyword>
<accession>A0AA49H0X2</accession>
<reference evidence="1" key="1">
    <citation type="submission" date="2021-12" db="EMBL/GenBank/DDBJ databases">
        <authorList>
            <person name="Khadka S."/>
            <person name="Uribe D.A."/>
            <person name="Klipsch I.N."/>
            <person name="Rene S.R."/>
            <person name="Jimenez M.L."/>
            <person name="Saini B.K."/>
            <person name="Zugasti M."/>
            <person name="Bullon R.M."/>
            <person name="Sharp C.D."/>
            <person name="Kapinga K.O."/>
            <person name="Warner C.P."/>
            <person name="Sarinana J."/>
            <person name="Jimenez A."/>
            <person name="Layton S.R."/>
            <person name="Nayek S."/>
            <person name="Hughes L.E."/>
            <person name="Garlena R.A."/>
            <person name="Russell D.A."/>
            <person name="Jacobs-Sera D."/>
            <person name="Hatfull G.F."/>
        </authorList>
    </citation>
    <scope>NUCLEOTIDE SEQUENCE</scope>
</reference>
<name>A0AA49H0X2_9CAUD</name>
<sequence length="74" mass="8337">MKPSDPAYWLLENPNIYSTPIPELYRENCYICVDPEFAQMGMSLCYACFECGGHVPADDIECENGHEMEPGDVS</sequence>
<dbReference type="RefSeq" id="YP_010651292.1">
    <property type="nucleotide sequence ID" value="NC_070781.1"/>
</dbReference>
<dbReference type="GeneID" id="77926923"/>
<evidence type="ECO:0000313" key="2">
    <source>
        <dbReference type="Proteomes" id="UP001202581"/>
    </source>
</evidence>
<dbReference type="EMBL" id="OL829978">
    <property type="protein sequence ID" value="UMO76353.1"/>
    <property type="molecule type" value="Genomic_DNA"/>
</dbReference>
<gene>
    <name evidence="1" type="primary">205</name>
    <name evidence="1" type="ORF">SEA_TOMAS_205</name>
</gene>
<dbReference type="KEGG" id="vg:77926923"/>
<dbReference type="Proteomes" id="UP001202581">
    <property type="component" value="Segment"/>
</dbReference>
<evidence type="ECO:0000313" key="1">
    <source>
        <dbReference type="EMBL" id="UMO76353.1"/>
    </source>
</evidence>
<organism evidence="1 2">
    <name type="scientific">Streptomyces phage Tomas</name>
    <dbReference type="NCBI Taxonomy" id="2914443"/>
    <lineage>
        <taxon>Viruses</taxon>
        <taxon>Duplodnaviria</taxon>
        <taxon>Heunggongvirae</taxon>
        <taxon>Uroviricota</taxon>
        <taxon>Caudoviricetes</taxon>
        <taxon>Stanwilliamsviridae</taxon>
        <taxon>Boydwoodruffvirinae</taxon>
        <taxon>Tomasvirus</taxon>
        <taxon>Tomasvirus tomas</taxon>
    </lineage>
</organism>
<proteinExistence type="predicted"/>
<protein>
    <submittedName>
        <fullName evidence="1">Uncharacterized protein</fullName>
    </submittedName>
</protein>